<comment type="caution">
    <text evidence="5">The sequence shown here is derived from an EMBL/GenBank/DDBJ whole genome shotgun (WGS) entry which is preliminary data.</text>
</comment>
<sequence>CGAPGSQLVSERWGVDWGTYLASSRNFIVAEIDGRGSGFQGDSFLHKLRHHLGSTEVADQIVVIKYLRDNLNFIDKEKIAVWGWSYGGFAAAMILAEDT</sequence>
<evidence type="ECO:0000256" key="3">
    <source>
        <dbReference type="ARBA" id="ARBA00023180"/>
    </source>
</evidence>
<gene>
    <name evidence="5" type="ORF">TPAB3V08_LOCUS13362</name>
</gene>
<feature type="non-terminal residue" evidence="5">
    <location>
        <position position="99"/>
    </location>
</feature>
<keyword evidence="2" id="KW-0720">Serine protease</keyword>
<keyword evidence="1" id="KW-0378">Hydrolase</keyword>
<proteinExistence type="predicted"/>
<evidence type="ECO:0000313" key="6">
    <source>
        <dbReference type="Proteomes" id="UP001153148"/>
    </source>
</evidence>
<dbReference type="PANTHER" id="PTHR11731:SF200">
    <property type="entry name" value="DIPEPTIDYL PEPTIDASE 10, ISOFORM B"/>
    <property type="match status" value="1"/>
</dbReference>
<dbReference type="InterPro" id="IPR001375">
    <property type="entry name" value="Peptidase_S9_cat"/>
</dbReference>
<accession>A0ABN7PLQ1</accession>
<dbReference type="EMBL" id="CAJPIN010053983">
    <property type="protein sequence ID" value="CAG2066419.1"/>
    <property type="molecule type" value="Genomic_DNA"/>
</dbReference>
<dbReference type="SUPFAM" id="SSF53474">
    <property type="entry name" value="alpha/beta-Hydrolases"/>
    <property type="match status" value="1"/>
</dbReference>
<reference evidence="5" key="1">
    <citation type="submission" date="2021-03" db="EMBL/GenBank/DDBJ databases">
        <authorList>
            <person name="Tran Van P."/>
        </authorList>
    </citation>
    <scope>NUCLEOTIDE SEQUENCE</scope>
</reference>
<dbReference type="Proteomes" id="UP001153148">
    <property type="component" value="Unassembled WGS sequence"/>
</dbReference>
<evidence type="ECO:0000259" key="4">
    <source>
        <dbReference type="Pfam" id="PF00326"/>
    </source>
</evidence>
<feature type="domain" description="Peptidase S9 prolyl oligopeptidase catalytic" evidence="4">
    <location>
        <begin position="13"/>
        <end position="97"/>
    </location>
</feature>
<organism evidence="5 6">
    <name type="scientific">Timema podura</name>
    <name type="common">Walking stick</name>
    <dbReference type="NCBI Taxonomy" id="61482"/>
    <lineage>
        <taxon>Eukaryota</taxon>
        <taxon>Metazoa</taxon>
        <taxon>Ecdysozoa</taxon>
        <taxon>Arthropoda</taxon>
        <taxon>Hexapoda</taxon>
        <taxon>Insecta</taxon>
        <taxon>Pterygota</taxon>
        <taxon>Neoptera</taxon>
        <taxon>Polyneoptera</taxon>
        <taxon>Phasmatodea</taxon>
        <taxon>Timematodea</taxon>
        <taxon>Timematoidea</taxon>
        <taxon>Timematidae</taxon>
        <taxon>Timema</taxon>
    </lineage>
</organism>
<feature type="non-terminal residue" evidence="5">
    <location>
        <position position="1"/>
    </location>
</feature>
<evidence type="ECO:0000313" key="5">
    <source>
        <dbReference type="EMBL" id="CAG2066419.1"/>
    </source>
</evidence>
<dbReference type="PANTHER" id="PTHR11731">
    <property type="entry name" value="PROTEASE FAMILY S9B,C DIPEPTIDYL-PEPTIDASE IV-RELATED"/>
    <property type="match status" value="1"/>
</dbReference>
<keyword evidence="1" id="KW-0645">Protease</keyword>
<evidence type="ECO:0000256" key="2">
    <source>
        <dbReference type="ARBA" id="ARBA00022825"/>
    </source>
</evidence>
<dbReference type="InterPro" id="IPR050278">
    <property type="entry name" value="Serine_Prot_S9B/DPPIV"/>
</dbReference>
<dbReference type="Gene3D" id="3.40.50.1820">
    <property type="entry name" value="alpha/beta hydrolase"/>
    <property type="match status" value="1"/>
</dbReference>
<keyword evidence="6" id="KW-1185">Reference proteome</keyword>
<keyword evidence="3" id="KW-0325">Glycoprotein</keyword>
<dbReference type="Pfam" id="PF00326">
    <property type="entry name" value="Peptidase_S9"/>
    <property type="match status" value="1"/>
</dbReference>
<evidence type="ECO:0000256" key="1">
    <source>
        <dbReference type="ARBA" id="ARBA00022438"/>
    </source>
</evidence>
<protein>
    <recommendedName>
        <fullName evidence="4">Peptidase S9 prolyl oligopeptidase catalytic domain-containing protein</fullName>
    </recommendedName>
</protein>
<name>A0ABN7PLQ1_TIMPD</name>
<keyword evidence="1" id="KW-0031">Aminopeptidase</keyword>
<dbReference type="InterPro" id="IPR029058">
    <property type="entry name" value="AB_hydrolase_fold"/>
</dbReference>